<accession>A0AAW2NS63</accession>
<gene>
    <name evidence="2" type="ORF">Sradi_4454100</name>
</gene>
<proteinExistence type="predicted"/>
<sequence>MAEWLKPLFLNLLAWVQDPTDAALFAYSKLGLTRGNGGASWARAGCWCREPRLGEWGGVRLLLLIQLEGQSVQRSSSRPRADS</sequence>
<organism evidence="2">
    <name type="scientific">Sesamum radiatum</name>
    <name type="common">Black benniseed</name>
    <dbReference type="NCBI Taxonomy" id="300843"/>
    <lineage>
        <taxon>Eukaryota</taxon>
        <taxon>Viridiplantae</taxon>
        <taxon>Streptophyta</taxon>
        <taxon>Embryophyta</taxon>
        <taxon>Tracheophyta</taxon>
        <taxon>Spermatophyta</taxon>
        <taxon>Magnoliopsida</taxon>
        <taxon>eudicotyledons</taxon>
        <taxon>Gunneridae</taxon>
        <taxon>Pentapetalae</taxon>
        <taxon>asterids</taxon>
        <taxon>lamiids</taxon>
        <taxon>Lamiales</taxon>
        <taxon>Pedaliaceae</taxon>
        <taxon>Sesamum</taxon>
    </lineage>
</organism>
<feature type="signal peptide" evidence="1">
    <location>
        <begin position="1"/>
        <end position="22"/>
    </location>
</feature>
<dbReference type="AlphaFoldDB" id="A0AAW2NS63"/>
<feature type="chain" id="PRO_5043878793" evidence="1">
    <location>
        <begin position="23"/>
        <end position="83"/>
    </location>
</feature>
<keyword evidence="1" id="KW-0732">Signal</keyword>
<comment type="caution">
    <text evidence="2">The sequence shown here is derived from an EMBL/GenBank/DDBJ whole genome shotgun (WGS) entry which is preliminary data.</text>
</comment>
<reference evidence="2" key="2">
    <citation type="journal article" date="2024" name="Plant">
        <title>Genomic evolution and insights into agronomic trait innovations of Sesamum species.</title>
        <authorList>
            <person name="Miao H."/>
            <person name="Wang L."/>
            <person name="Qu L."/>
            <person name="Liu H."/>
            <person name="Sun Y."/>
            <person name="Le M."/>
            <person name="Wang Q."/>
            <person name="Wei S."/>
            <person name="Zheng Y."/>
            <person name="Lin W."/>
            <person name="Duan Y."/>
            <person name="Cao H."/>
            <person name="Xiong S."/>
            <person name="Wang X."/>
            <person name="Wei L."/>
            <person name="Li C."/>
            <person name="Ma Q."/>
            <person name="Ju M."/>
            <person name="Zhao R."/>
            <person name="Li G."/>
            <person name="Mu C."/>
            <person name="Tian Q."/>
            <person name="Mei H."/>
            <person name="Zhang T."/>
            <person name="Gao T."/>
            <person name="Zhang H."/>
        </authorList>
    </citation>
    <scope>NUCLEOTIDE SEQUENCE</scope>
    <source>
        <strain evidence="2">G02</strain>
    </source>
</reference>
<evidence type="ECO:0000256" key="1">
    <source>
        <dbReference type="SAM" id="SignalP"/>
    </source>
</evidence>
<protein>
    <submittedName>
        <fullName evidence="2">Uncharacterized protein</fullName>
    </submittedName>
</protein>
<evidence type="ECO:0000313" key="2">
    <source>
        <dbReference type="EMBL" id="KAL0346228.1"/>
    </source>
</evidence>
<name>A0AAW2NS63_SESRA</name>
<reference evidence="2" key="1">
    <citation type="submission" date="2020-06" db="EMBL/GenBank/DDBJ databases">
        <authorList>
            <person name="Li T."/>
            <person name="Hu X."/>
            <person name="Zhang T."/>
            <person name="Song X."/>
            <person name="Zhang H."/>
            <person name="Dai N."/>
            <person name="Sheng W."/>
            <person name="Hou X."/>
            <person name="Wei L."/>
        </authorList>
    </citation>
    <scope>NUCLEOTIDE SEQUENCE</scope>
    <source>
        <strain evidence="2">G02</strain>
        <tissue evidence="2">Leaf</tissue>
    </source>
</reference>
<dbReference type="EMBL" id="JACGWJ010000019">
    <property type="protein sequence ID" value="KAL0346228.1"/>
    <property type="molecule type" value="Genomic_DNA"/>
</dbReference>